<dbReference type="Pfam" id="PF00528">
    <property type="entry name" value="BPD_transp_1"/>
    <property type="match status" value="1"/>
</dbReference>
<organism evidence="9 10">
    <name type="scientific">Catenulispora pinistramenti</name>
    <dbReference type="NCBI Taxonomy" id="2705254"/>
    <lineage>
        <taxon>Bacteria</taxon>
        <taxon>Bacillati</taxon>
        <taxon>Actinomycetota</taxon>
        <taxon>Actinomycetes</taxon>
        <taxon>Catenulisporales</taxon>
        <taxon>Catenulisporaceae</taxon>
        <taxon>Catenulispora</taxon>
    </lineage>
</organism>
<dbReference type="InterPro" id="IPR035906">
    <property type="entry name" value="MetI-like_sf"/>
</dbReference>
<dbReference type="CDD" id="cd06261">
    <property type="entry name" value="TM_PBP2"/>
    <property type="match status" value="1"/>
</dbReference>
<evidence type="ECO:0000256" key="6">
    <source>
        <dbReference type="ARBA" id="ARBA00023136"/>
    </source>
</evidence>
<dbReference type="PANTHER" id="PTHR30151">
    <property type="entry name" value="ALKANE SULFONATE ABC TRANSPORTER-RELATED, MEMBRANE SUBUNIT"/>
    <property type="match status" value="1"/>
</dbReference>
<name>A0ABS5KJF8_9ACTN</name>
<feature type="transmembrane region" description="Helical" evidence="7">
    <location>
        <begin position="264"/>
        <end position="284"/>
    </location>
</feature>
<dbReference type="PANTHER" id="PTHR30151:SF40">
    <property type="entry name" value="TRANSPORT SYSTEM INTEGRAL MEMBRANE PROTEIN"/>
    <property type="match status" value="1"/>
</dbReference>
<keyword evidence="4 7" id="KW-0812">Transmembrane</keyword>
<evidence type="ECO:0000259" key="8">
    <source>
        <dbReference type="PROSITE" id="PS50928"/>
    </source>
</evidence>
<comment type="subcellular location">
    <subcellularLocation>
        <location evidence="1 7">Cell membrane</location>
        <topology evidence="1 7">Multi-pass membrane protein</topology>
    </subcellularLocation>
</comment>
<keyword evidence="2 7" id="KW-0813">Transport</keyword>
<dbReference type="Gene3D" id="1.10.3720.10">
    <property type="entry name" value="MetI-like"/>
    <property type="match status" value="1"/>
</dbReference>
<evidence type="ECO:0000256" key="5">
    <source>
        <dbReference type="ARBA" id="ARBA00022989"/>
    </source>
</evidence>
<evidence type="ECO:0000256" key="2">
    <source>
        <dbReference type="ARBA" id="ARBA00022448"/>
    </source>
</evidence>
<comment type="caution">
    <text evidence="9">The sequence shown here is derived from an EMBL/GenBank/DDBJ whole genome shotgun (WGS) entry which is preliminary data.</text>
</comment>
<dbReference type="RefSeq" id="WP_212008172.1">
    <property type="nucleotide sequence ID" value="NZ_JAAFYZ010000014.1"/>
</dbReference>
<evidence type="ECO:0000313" key="10">
    <source>
        <dbReference type="Proteomes" id="UP000730482"/>
    </source>
</evidence>
<dbReference type="Proteomes" id="UP000730482">
    <property type="component" value="Unassembled WGS sequence"/>
</dbReference>
<dbReference type="InterPro" id="IPR000515">
    <property type="entry name" value="MetI-like"/>
</dbReference>
<comment type="similarity">
    <text evidence="7">Belongs to the binding-protein-dependent transport system permease family.</text>
</comment>
<accession>A0ABS5KJF8</accession>
<sequence length="297" mass="30530">MAADTTDTAAGAATGGDTLAHIEAGLDALETSTEPESGRLRQVAASVLPPIVVLALIVAVWQLLYAAKIWPDWKLPGPSEVFSSLKDTFSGGDAWGAVGHSIGHGAVGFGASVALGTPLGILVGRYKAVRSGLGPILSGLQSLPSVAWVPPALMFFGPTPAMLYTVVLLGAVPSIAVGVMSGLDQVPPIYLRVGHNIGARGLASVRHVLLPAALPGYLAGLRQGWAFAWRSLLASEIIVQSASLGHSLGFLLKNSQDANDMSGAFAAIVLILAVGVAVNQLLFAPLERRVLKARGLA</sequence>
<feature type="transmembrane region" description="Helical" evidence="7">
    <location>
        <begin position="162"/>
        <end position="183"/>
    </location>
</feature>
<feature type="transmembrane region" description="Helical" evidence="7">
    <location>
        <begin position="136"/>
        <end position="156"/>
    </location>
</feature>
<reference evidence="9 10" key="1">
    <citation type="submission" date="2020-02" db="EMBL/GenBank/DDBJ databases">
        <title>Acidophilic actinobacteria isolated from forest soil.</title>
        <authorList>
            <person name="Golinska P."/>
        </authorList>
    </citation>
    <scope>NUCLEOTIDE SEQUENCE [LARGE SCALE GENOMIC DNA]</scope>
    <source>
        <strain evidence="9 10">NL8</strain>
    </source>
</reference>
<keyword evidence="5 7" id="KW-1133">Transmembrane helix</keyword>
<dbReference type="EMBL" id="JAAFYZ010000014">
    <property type="protein sequence ID" value="MBS2546526.1"/>
    <property type="molecule type" value="Genomic_DNA"/>
</dbReference>
<dbReference type="SUPFAM" id="SSF161098">
    <property type="entry name" value="MetI-like"/>
    <property type="match status" value="1"/>
</dbReference>
<keyword evidence="10" id="KW-1185">Reference proteome</keyword>
<evidence type="ECO:0000256" key="1">
    <source>
        <dbReference type="ARBA" id="ARBA00004651"/>
    </source>
</evidence>
<proteinExistence type="inferred from homology"/>
<feature type="domain" description="ABC transmembrane type-1" evidence="8">
    <location>
        <begin position="98"/>
        <end position="283"/>
    </location>
</feature>
<evidence type="ECO:0000256" key="4">
    <source>
        <dbReference type="ARBA" id="ARBA00022692"/>
    </source>
</evidence>
<evidence type="ECO:0000256" key="3">
    <source>
        <dbReference type="ARBA" id="ARBA00022475"/>
    </source>
</evidence>
<keyword evidence="6 7" id="KW-0472">Membrane</keyword>
<keyword evidence="3" id="KW-1003">Cell membrane</keyword>
<evidence type="ECO:0000256" key="7">
    <source>
        <dbReference type="RuleBase" id="RU363032"/>
    </source>
</evidence>
<protein>
    <submittedName>
        <fullName evidence="9">ABC transporter permease</fullName>
    </submittedName>
</protein>
<gene>
    <name evidence="9" type="ORF">KGQ19_06575</name>
</gene>
<feature type="transmembrane region" description="Helical" evidence="7">
    <location>
        <begin position="102"/>
        <end position="124"/>
    </location>
</feature>
<evidence type="ECO:0000313" key="9">
    <source>
        <dbReference type="EMBL" id="MBS2546526.1"/>
    </source>
</evidence>
<dbReference type="PROSITE" id="PS50928">
    <property type="entry name" value="ABC_TM1"/>
    <property type="match status" value="1"/>
</dbReference>
<feature type="transmembrane region" description="Helical" evidence="7">
    <location>
        <begin position="47"/>
        <end position="67"/>
    </location>
</feature>